<evidence type="ECO:0000313" key="13">
    <source>
        <dbReference type="Proteomes" id="UP001597512"/>
    </source>
</evidence>
<comment type="subcellular location">
    <subcellularLocation>
        <location evidence="1">Membrane</location>
        <topology evidence="1">Multi-pass membrane protein</topology>
    </subcellularLocation>
</comment>
<dbReference type="Pfam" id="PF01036">
    <property type="entry name" value="Bac_rhodopsin"/>
    <property type="match status" value="1"/>
</dbReference>
<keyword evidence="8" id="KW-0157">Chromophore</keyword>
<evidence type="ECO:0000256" key="1">
    <source>
        <dbReference type="ARBA" id="ARBA00004141"/>
    </source>
</evidence>
<keyword evidence="5 11" id="KW-0812">Transmembrane</keyword>
<dbReference type="SMART" id="SM01021">
    <property type="entry name" value="Bac_rhodopsin"/>
    <property type="match status" value="1"/>
</dbReference>
<protein>
    <submittedName>
        <fullName evidence="12">Bacteriorhodopsin</fullName>
    </submittedName>
</protein>
<comment type="similarity">
    <text evidence="2">Belongs to the archaeal/bacterial/fungal opsin family.</text>
</comment>
<evidence type="ECO:0000313" key="12">
    <source>
        <dbReference type="EMBL" id="MFD2932743.1"/>
    </source>
</evidence>
<keyword evidence="3" id="KW-0600">Photoreceptor protein</keyword>
<evidence type="ECO:0000256" key="10">
    <source>
        <dbReference type="ARBA" id="ARBA00023170"/>
    </source>
</evidence>
<feature type="transmembrane region" description="Helical" evidence="11">
    <location>
        <begin position="143"/>
        <end position="163"/>
    </location>
</feature>
<evidence type="ECO:0000256" key="3">
    <source>
        <dbReference type="ARBA" id="ARBA00022543"/>
    </source>
</evidence>
<name>A0ABW6ADJ1_9BACT</name>
<evidence type="ECO:0000256" key="4">
    <source>
        <dbReference type="ARBA" id="ARBA00022606"/>
    </source>
</evidence>
<evidence type="ECO:0000256" key="8">
    <source>
        <dbReference type="ARBA" id="ARBA00022991"/>
    </source>
</evidence>
<feature type="transmembrane region" description="Helical" evidence="11">
    <location>
        <begin position="113"/>
        <end position="131"/>
    </location>
</feature>
<keyword evidence="9 11" id="KW-0472">Membrane</keyword>
<reference evidence="13" key="1">
    <citation type="journal article" date="2019" name="Int. J. Syst. Evol. Microbiol.">
        <title>The Global Catalogue of Microorganisms (GCM) 10K type strain sequencing project: providing services to taxonomists for standard genome sequencing and annotation.</title>
        <authorList>
            <consortium name="The Broad Institute Genomics Platform"/>
            <consortium name="The Broad Institute Genome Sequencing Center for Infectious Disease"/>
            <person name="Wu L."/>
            <person name="Ma J."/>
        </authorList>
    </citation>
    <scope>NUCLEOTIDE SEQUENCE [LARGE SCALE GENOMIC DNA]</scope>
    <source>
        <strain evidence="13">KCTC 52490</strain>
    </source>
</reference>
<evidence type="ECO:0000256" key="11">
    <source>
        <dbReference type="SAM" id="Phobius"/>
    </source>
</evidence>
<keyword evidence="6" id="KW-0681">Retinal protein</keyword>
<evidence type="ECO:0000256" key="7">
    <source>
        <dbReference type="ARBA" id="ARBA00022989"/>
    </source>
</evidence>
<feature type="transmembrane region" description="Helical" evidence="11">
    <location>
        <begin position="175"/>
        <end position="192"/>
    </location>
</feature>
<dbReference type="EMBL" id="JBHUOM010000001">
    <property type="protein sequence ID" value="MFD2932743.1"/>
    <property type="molecule type" value="Genomic_DNA"/>
</dbReference>
<sequence length="272" mass="30723">MEIADSFVPTAGVVGIFPLVTYFFLIVATYLFLGNFIFALASRTTTQPEQVQNRFQNLSPILTAIISAVAGLSYYFIQGYYHDMLAELVTVTNANDRQVLIRESYNAIGQYRYMDWAVTIPLLLIQVVFTLKIQPSERRRPLVTLLVASFFMILTGYIGHQQLAFDNEIEIGPKLIWGAISMIGYAIILLTLSRLWKQVVNQVQPDEQRTYRLMAFVMGAFGITYPIGYILTVSNIDFNWIHIAYTIADITTKAGLGLLVYFASTKPVENKS</sequence>
<dbReference type="PANTHER" id="PTHR28286">
    <property type="match status" value="1"/>
</dbReference>
<comment type="caution">
    <text evidence="12">The sequence shown here is derived from an EMBL/GenBank/DDBJ whole genome shotgun (WGS) entry which is preliminary data.</text>
</comment>
<dbReference type="Proteomes" id="UP001597512">
    <property type="component" value="Unassembled WGS sequence"/>
</dbReference>
<dbReference type="PANTHER" id="PTHR28286:SF2">
    <property type="entry name" value="BACTERIORHODOPSIN _OPSIN, NOPA (EUROFUNG)"/>
    <property type="match status" value="1"/>
</dbReference>
<dbReference type="InterPro" id="IPR001425">
    <property type="entry name" value="Arc/bac/fun_rhodopsins"/>
</dbReference>
<dbReference type="Gene3D" id="1.20.1070.10">
    <property type="entry name" value="Rhodopsin 7-helix transmembrane proteins"/>
    <property type="match status" value="1"/>
</dbReference>
<dbReference type="SUPFAM" id="SSF81321">
    <property type="entry name" value="Family A G protein-coupled receptor-like"/>
    <property type="match status" value="1"/>
</dbReference>
<feature type="transmembrane region" description="Helical" evidence="11">
    <location>
        <begin position="243"/>
        <end position="263"/>
    </location>
</feature>
<feature type="transmembrane region" description="Helical" evidence="11">
    <location>
        <begin position="61"/>
        <end position="81"/>
    </location>
</feature>
<feature type="transmembrane region" description="Helical" evidence="11">
    <location>
        <begin position="213"/>
        <end position="231"/>
    </location>
</feature>
<keyword evidence="4" id="KW-0716">Sensory transduction</keyword>
<dbReference type="RefSeq" id="WP_381496932.1">
    <property type="nucleotide sequence ID" value="NZ_JBHUOM010000001.1"/>
</dbReference>
<evidence type="ECO:0000256" key="5">
    <source>
        <dbReference type="ARBA" id="ARBA00022692"/>
    </source>
</evidence>
<accession>A0ABW6ADJ1</accession>
<keyword evidence="10" id="KW-0675">Receptor</keyword>
<keyword evidence="13" id="KW-1185">Reference proteome</keyword>
<evidence type="ECO:0000256" key="6">
    <source>
        <dbReference type="ARBA" id="ARBA00022925"/>
    </source>
</evidence>
<feature type="transmembrane region" description="Helical" evidence="11">
    <location>
        <begin position="20"/>
        <end position="41"/>
    </location>
</feature>
<evidence type="ECO:0000256" key="2">
    <source>
        <dbReference type="ARBA" id="ARBA00008130"/>
    </source>
</evidence>
<organism evidence="12 13">
    <name type="scientific">Spirosoma flavum</name>
    <dbReference type="NCBI Taxonomy" id="2048557"/>
    <lineage>
        <taxon>Bacteria</taxon>
        <taxon>Pseudomonadati</taxon>
        <taxon>Bacteroidota</taxon>
        <taxon>Cytophagia</taxon>
        <taxon>Cytophagales</taxon>
        <taxon>Cytophagaceae</taxon>
        <taxon>Spirosoma</taxon>
    </lineage>
</organism>
<gene>
    <name evidence="12" type="ORF">ACFS25_03075</name>
</gene>
<keyword evidence="7 11" id="KW-1133">Transmembrane helix</keyword>
<proteinExistence type="inferred from homology"/>
<evidence type="ECO:0000256" key="9">
    <source>
        <dbReference type="ARBA" id="ARBA00023136"/>
    </source>
</evidence>
<dbReference type="PRINTS" id="PR00251">
    <property type="entry name" value="BACTRLOPSIN"/>
</dbReference>